<evidence type="ECO:0000313" key="3">
    <source>
        <dbReference type="Proteomes" id="UP000046392"/>
    </source>
</evidence>
<evidence type="ECO:0000256" key="2">
    <source>
        <dbReference type="SAM" id="SignalP"/>
    </source>
</evidence>
<evidence type="ECO:0000256" key="1">
    <source>
        <dbReference type="SAM" id="MobiDB-lite"/>
    </source>
</evidence>
<name>A0A0N5BLX3_STREA</name>
<proteinExistence type="predicted"/>
<feature type="signal peptide" evidence="2">
    <location>
        <begin position="1"/>
        <end position="19"/>
    </location>
</feature>
<dbReference type="AlphaFoldDB" id="A0A0N5BLX3"/>
<organism evidence="3 4">
    <name type="scientific">Strongyloides papillosus</name>
    <name type="common">Intestinal threadworm</name>
    <dbReference type="NCBI Taxonomy" id="174720"/>
    <lineage>
        <taxon>Eukaryota</taxon>
        <taxon>Metazoa</taxon>
        <taxon>Ecdysozoa</taxon>
        <taxon>Nematoda</taxon>
        <taxon>Chromadorea</taxon>
        <taxon>Rhabditida</taxon>
        <taxon>Tylenchina</taxon>
        <taxon>Panagrolaimomorpha</taxon>
        <taxon>Strongyloidoidea</taxon>
        <taxon>Strongyloididae</taxon>
        <taxon>Strongyloides</taxon>
    </lineage>
</organism>
<dbReference type="WBParaSite" id="SPAL_0000691900.1">
    <property type="protein sequence ID" value="SPAL_0000691900.1"/>
    <property type="gene ID" value="SPAL_0000691900"/>
</dbReference>
<keyword evidence="3" id="KW-1185">Reference proteome</keyword>
<feature type="compositionally biased region" description="Low complexity" evidence="1">
    <location>
        <begin position="129"/>
        <end position="173"/>
    </location>
</feature>
<dbReference type="Proteomes" id="UP000046392">
    <property type="component" value="Unplaced"/>
</dbReference>
<protein>
    <submittedName>
        <fullName evidence="4">Secreted protein</fullName>
    </submittedName>
</protein>
<reference evidence="4" key="1">
    <citation type="submission" date="2017-02" db="UniProtKB">
        <authorList>
            <consortium name="WormBaseParasite"/>
        </authorList>
    </citation>
    <scope>IDENTIFICATION</scope>
</reference>
<feature type="chain" id="PRO_5005894502" evidence="2">
    <location>
        <begin position="20"/>
        <end position="216"/>
    </location>
</feature>
<accession>A0A0N5BLX3</accession>
<sequence>MKFICTLLFIALSVTFSFGLKTNCDKNDTQTCTIWMTPNETYYSSVFLTLIDPMIELAMDYALEGNEPDVDPFNTVNELIIDEINKTIVENFVRKIENFTYRNPTNITIVKDLSNVTGVLIKDLPSNHSTPSTPLESSLTTKSSTVSTSTTTESSTTPIPTTPKPTTTTTTKKYVPTTTRRTISTVSKPATRPLSRFEGVAAQKTPIHVSSRFLKH</sequence>
<evidence type="ECO:0000313" key="4">
    <source>
        <dbReference type="WBParaSite" id="SPAL_0000691900.1"/>
    </source>
</evidence>
<dbReference type="STRING" id="174720.A0A0N5BLX3"/>
<feature type="region of interest" description="Disordered" evidence="1">
    <location>
        <begin position="124"/>
        <end position="173"/>
    </location>
</feature>
<keyword evidence="2" id="KW-0732">Signal</keyword>